<evidence type="ECO:0000313" key="2">
    <source>
        <dbReference type="Proteomes" id="UP000078597"/>
    </source>
</evidence>
<dbReference type="Pfam" id="PF12420">
    <property type="entry name" value="DUF3671"/>
    <property type="match status" value="1"/>
</dbReference>
<organism evidence="1 2">
    <name type="scientific">Plasmodium malariae</name>
    <dbReference type="NCBI Taxonomy" id="5858"/>
    <lineage>
        <taxon>Eukaryota</taxon>
        <taxon>Sar</taxon>
        <taxon>Alveolata</taxon>
        <taxon>Apicomplexa</taxon>
        <taxon>Aconoidasida</taxon>
        <taxon>Haemosporida</taxon>
        <taxon>Plasmodiidae</taxon>
        <taxon>Plasmodium</taxon>
        <taxon>Plasmodium (Plasmodium)</taxon>
    </lineage>
</organism>
<dbReference type="Proteomes" id="UP000078597">
    <property type="component" value="Unassembled WGS sequence"/>
</dbReference>
<accession>A0A1A8WJS6</accession>
<sequence>MDSNISDLKKGKSKNGVRKKKYIFNNEKGATRKYEQSYRDSFYTKEYSKNTKKNPSDIPKTKKYCYIEKKYSKNLIVQNFLKTKEQLKLRDTNKLNAKK</sequence>
<proteinExistence type="predicted"/>
<name>A0A1A8WJS6_PLAMA</name>
<protein>
    <submittedName>
        <fullName evidence="1">Uncharacterized protein</fullName>
    </submittedName>
</protein>
<reference evidence="2" key="1">
    <citation type="submission" date="2016-05" db="EMBL/GenBank/DDBJ databases">
        <authorList>
            <person name="Naeem Raeece"/>
        </authorList>
    </citation>
    <scope>NUCLEOTIDE SEQUENCE [LARGE SCALE GENOMIC DNA]</scope>
</reference>
<gene>
    <name evidence="1" type="ORF">PMALA_036030</name>
</gene>
<evidence type="ECO:0000313" key="1">
    <source>
        <dbReference type="EMBL" id="SBS92380.1"/>
    </source>
</evidence>
<dbReference type="EMBL" id="FLQW01002111">
    <property type="protein sequence ID" value="SBS92380.1"/>
    <property type="molecule type" value="Genomic_DNA"/>
</dbReference>
<dbReference type="AlphaFoldDB" id="A0A1A8WJS6"/>
<dbReference type="InterPro" id="IPR022139">
    <property type="entry name" value="Fam-L/Fam-M-like_plasmodium"/>
</dbReference>